<dbReference type="InterPro" id="IPR005358">
    <property type="entry name" value="Puta_zinc/iron-chelating_dom"/>
</dbReference>
<dbReference type="GeneID" id="33320910"/>
<dbReference type="EMBL" id="CP015193">
    <property type="protein sequence ID" value="ASJ15576.1"/>
    <property type="molecule type" value="Genomic_DNA"/>
</dbReference>
<accession>A0A160VTA3</accession>
<evidence type="ECO:0000313" key="3">
    <source>
        <dbReference type="Proteomes" id="UP000093069"/>
    </source>
</evidence>
<evidence type="ECO:0000313" key="1">
    <source>
        <dbReference type="EMBL" id="ASJ15576.1"/>
    </source>
</evidence>
<reference evidence="2" key="2">
    <citation type="submission" date="2016-01" db="EMBL/GenBank/DDBJ databases">
        <authorList>
            <person name="Oliw E.H."/>
        </authorList>
    </citation>
    <scope>NUCLEOTIDE SEQUENCE</scope>
    <source>
        <strain evidence="2">1</strain>
    </source>
</reference>
<proteinExistence type="predicted"/>
<dbReference type="PANTHER" id="PTHR35866:SF2">
    <property type="entry name" value="YKGJ FAMILY CYSTEINE CLUSTER PROTEIN"/>
    <property type="match status" value="1"/>
</dbReference>
<evidence type="ECO:0000313" key="4">
    <source>
        <dbReference type="Proteomes" id="UP000250189"/>
    </source>
</evidence>
<protein>
    <recommendedName>
        <fullName evidence="5">YkgJ family cysteine cluster protein</fullName>
    </recommendedName>
</protein>
<dbReference type="PANTHER" id="PTHR35866">
    <property type="entry name" value="PUTATIVE-RELATED"/>
    <property type="match status" value="1"/>
</dbReference>
<dbReference type="Pfam" id="PF03692">
    <property type="entry name" value="CxxCxxCC"/>
    <property type="match status" value="1"/>
</dbReference>
<dbReference type="Proteomes" id="UP000093069">
    <property type="component" value="Chromosome I"/>
</dbReference>
<reference evidence="1 4" key="3">
    <citation type="submission" date="2016-04" db="EMBL/GenBank/DDBJ databases">
        <title>Complete genome sequence of Thermococcus chitonophagus type strain GC74.</title>
        <authorList>
            <person name="Oger P.M."/>
        </authorList>
    </citation>
    <scope>NUCLEOTIDE SEQUENCE [LARGE SCALE GENOMIC DNA]</scope>
    <source>
        <strain evidence="1 4">GC74</strain>
    </source>
</reference>
<dbReference type="STRING" id="54262.CHITON_0002"/>
<dbReference type="KEGG" id="tch:CHITON_0002"/>
<organism evidence="2 3">
    <name type="scientific">Thermococcus chitonophagus</name>
    <dbReference type="NCBI Taxonomy" id="54262"/>
    <lineage>
        <taxon>Archaea</taxon>
        <taxon>Methanobacteriati</taxon>
        <taxon>Methanobacteriota</taxon>
        <taxon>Thermococci</taxon>
        <taxon>Thermococcales</taxon>
        <taxon>Thermococcaceae</taxon>
        <taxon>Thermococcus</taxon>
    </lineage>
</organism>
<sequence length="166" mass="19415">MRFKPKPFLKPVKFKCLFCLECCRGRHVYLTYKDIERLVKAGYDPQEFLTFSIENGKVKFVLSVREWDLGCIFHDPETGKCKVHPHRPLICRIYPFMVSRRPLGVEGEKPIEFNGVKYWLYYDENCPGINVEDGDGIITPEEILKLGIKFEEELECTNFDTVLSLL</sequence>
<gene>
    <name evidence="1" type="ORF">A3L04_00035</name>
    <name evidence="2" type="ORF">CHITON_0002</name>
</gene>
<evidence type="ECO:0008006" key="5">
    <source>
        <dbReference type="Google" id="ProtNLM"/>
    </source>
</evidence>
<name>A0A160VTA3_9EURY</name>
<keyword evidence="4" id="KW-1185">Reference proteome</keyword>
<dbReference type="EMBL" id="LN999010">
    <property type="protein sequence ID" value="CUX76781.1"/>
    <property type="molecule type" value="Genomic_DNA"/>
</dbReference>
<dbReference type="RefSeq" id="WP_068575542.1">
    <property type="nucleotide sequence ID" value="NZ_CP015193.1"/>
</dbReference>
<reference evidence="3" key="1">
    <citation type="submission" date="2016-01" db="EMBL/GenBank/DDBJ databases">
        <authorList>
            <person name="Vorgias C.E."/>
        </authorList>
    </citation>
    <scope>NUCLEOTIDE SEQUENCE [LARGE SCALE GENOMIC DNA]</scope>
</reference>
<dbReference type="OrthoDB" id="36424at2157"/>
<dbReference type="Proteomes" id="UP000250189">
    <property type="component" value="Chromosome"/>
</dbReference>
<evidence type="ECO:0000313" key="2">
    <source>
        <dbReference type="EMBL" id="CUX76781.1"/>
    </source>
</evidence>
<dbReference type="AlphaFoldDB" id="A0A160VTA3"/>